<evidence type="ECO:0000313" key="2">
    <source>
        <dbReference type="Proteomes" id="UP001153365"/>
    </source>
</evidence>
<dbReference type="EMBL" id="CALTRL010005778">
    <property type="protein sequence ID" value="CAH7686236.1"/>
    <property type="molecule type" value="Genomic_DNA"/>
</dbReference>
<dbReference type="Proteomes" id="UP001153365">
    <property type="component" value="Unassembled WGS sequence"/>
</dbReference>
<accession>A0AAV0BH12</accession>
<gene>
    <name evidence="1" type="ORF">PPACK8108_LOCUS20858</name>
</gene>
<reference evidence="1" key="1">
    <citation type="submission" date="2022-06" db="EMBL/GenBank/DDBJ databases">
        <authorList>
            <consortium name="SYNGENTA / RWTH Aachen University"/>
        </authorList>
    </citation>
    <scope>NUCLEOTIDE SEQUENCE</scope>
</reference>
<organism evidence="1 2">
    <name type="scientific">Phakopsora pachyrhizi</name>
    <name type="common">Asian soybean rust disease fungus</name>
    <dbReference type="NCBI Taxonomy" id="170000"/>
    <lineage>
        <taxon>Eukaryota</taxon>
        <taxon>Fungi</taxon>
        <taxon>Dikarya</taxon>
        <taxon>Basidiomycota</taxon>
        <taxon>Pucciniomycotina</taxon>
        <taxon>Pucciniomycetes</taxon>
        <taxon>Pucciniales</taxon>
        <taxon>Phakopsoraceae</taxon>
        <taxon>Phakopsora</taxon>
    </lineage>
</organism>
<evidence type="ECO:0000313" key="1">
    <source>
        <dbReference type="EMBL" id="CAH7686236.1"/>
    </source>
</evidence>
<dbReference type="AlphaFoldDB" id="A0AAV0BH12"/>
<keyword evidence="2" id="KW-1185">Reference proteome</keyword>
<proteinExistence type="predicted"/>
<protein>
    <submittedName>
        <fullName evidence="1">Expressed protein</fullName>
    </submittedName>
</protein>
<name>A0AAV0BH12_PHAPC</name>
<sequence>MDWMKSALALFQDQTKGQFKSQLAWEKLRYHPKWRVEKKDIILPSFDPPPFPPLDHMSFLNQASLELPPQ</sequence>
<comment type="caution">
    <text evidence="1">The sequence shown here is derived from an EMBL/GenBank/DDBJ whole genome shotgun (WGS) entry which is preliminary data.</text>
</comment>